<dbReference type="SMART" id="SM00409">
    <property type="entry name" value="IG"/>
    <property type="match status" value="1"/>
</dbReference>
<proteinExistence type="predicted"/>
<dbReference type="Pfam" id="PF13895">
    <property type="entry name" value="Ig_2"/>
    <property type="match status" value="1"/>
</dbReference>
<keyword evidence="5" id="KW-1185">Reference proteome</keyword>
<keyword evidence="2" id="KW-0732">Signal</keyword>
<dbReference type="PANTHER" id="PTHR21063:SF4">
    <property type="entry name" value="CD48 ANTIGEN-RELATED"/>
    <property type="match status" value="1"/>
</dbReference>
<dbReference type="InterPro" id="IPR013783">
    <property type="entry name" value="Ig-like_fold"/>
</dbReference>
<dbReference type="PANTHER" id="PTHR21063">
    <property type="entry name" value="LFA-3"/>
    <property type="match status" value="1"/>
</dbReference>
<evidence type="ECO:0000313" key="5">
    <source>
        <dbReference type="Proteomes" id="UP000281406"/>
    </source>
</evidence>
<dbReference type="InterPro" id="IPR036179">
    <property type="entry name" value="Ig-like_dom_sf"/>
</dbReference>
<protein>
    <submittedName>
        <fullName evidence="4">SLAM family member 5</fullName>
    </submittedName>
</protein>
<gene>
    <name evidence="4" type="ORF">DPX16_3414</name>
</gene>
<accession>A0A3N0XPS8</accession>
<evidence type="ECO:0000259" key="3">
    <source>
        <dbReference type="PROSITE" id="PS50835"/>
    </source>
</evidence>
<keyword evidence="1" id="KW-1133">Transmembrane helix</keyword>
<dbReference type="Proteomes" id="UP000281406">
    <property type="component" value="Unassembled WGS sequence"/>
</dbReference>
<organism evidence="4 5">
    <name type="scientific">Anabarilius grahami</name>
    <name type="common">Kanglang fish</name>
    <name type="synonym">Barilius grahami</name>
    <dbReference type="NCBI Taxonomy" id="495550"/>
    <lineage>
        <taxon>Eukaryota</taxon>
        <taxon>Metazoa</taxon>
        <taxon>Chordata</taxon>
        <taxon>Craniata</taxon>
        <taxon>Vertebrata</taxon>
        <taxon>Euteleostomi</taxon>
        <taxon>Actinopterygii</taxon>
        <taxon>Neopterygii</taxon>
        <taxon>Teleostei</taxon>
        <taxon>Ostariophysi</taxon>
        <taxon>Cypriniformes</taxon>
        <taxon>Xenocyprididae</taxon>
        <taxon>Xenocypridinae</taxon>
        <taxon>Xenocypridinae incertae sedis</taxon>
        <taxon>Anabarilius</taxon>
    </lineage>
</organism>
<dbReference type="PROSITE" id="PS50835">
    <property type="entry name" value="IG_LIKE"/>
    <property type="match status" value="1"/>
</dbReference>
<feature type="signal peptide" evidence="2">
    <location>
        <begin position="1"/>
        <end position="19"/>
    </location>
</feature>
<dbReference type="Gene3D" id="2.60.40.10">
    <property type="entry name" value="Immunoglobulins"/>
    <property type="match status" value="2"/>
</dbReference>
<keyword evidence="1" id="KW-0812">Transmembrane</keyword>
<evidence type="ECO:0000313" key="4">
    <source>
        <dbReference type="EMBL" id="ROI98725.1"/>
    </source>
</evidence>
<feature type="chain" id="PRO_5017947337" evidence="2">
    <location>
        <begin position="20"/>
        <end position="261"/>
    </location>
</feature>
<name>A0A3N0XPS8_ANAGA</name>
<reference evidence="4 5" key="1">
    <citation type="submission" date="2018-10" db="EMBL/GenBank/DDBJ databases">
        <title>Genome assembly for a Yunnan-Guizhou Plateau 3E fish, Anabarilius grahami (Regan), and its evolutionary and genetic applications.</title>
        <authorList>
            <person name="Jiang W."/>
        </authorList>
    </citation>
    <scope>NUCLEOTIDE SEQUENCE [LARGE SCALE GENOMIC DNA]</scope>
    <source>
        <strain evidence="4">AG-KIZ</strain>
        <tissue evidence="4">Muscle</tissue>
    </source>
</reference>
<sequence length="261" mass="28113">MLHLFALLCCSWNPVGVFGDIDAVKSVSVMEGDPVTLKPGVAELLRNKILWTFGDQGALIALIDAGQISLFDGPDGTFADRLKLDYQTGSLTINSSRTTDSGPYEVNVKGGPGDQVRKFNLTVYSRLPVPAITRDSSQCSSSSSSSSNCSLVCSAVNVNHVALSWYRGNSVLSSISVSDLRSSISLHLEVENQDKNTYSCVLNNPISNQTKHLDITQLCQPCPEIYSCGFTEPVTRLVITALVGVAAVAFVVYDIRSRDAK</sequence>
<dbReference type="EMBL" id="RJVU01065934">
    <property type="protein sequence ID" value="ROI98725.1"/>
    <property type="molecule type" value="Genomic_DNA"/>
</dbReference>
<dbReference type="OrthoDB" id="9835793at2759"/>
<keyword evidence="1" id="KW-0472">Membrane</keyword>
<dbReference type="AlphaFoldDB" id="A0A3N0XPS8"/>
<comment type="caution">
    <text evidence="4">The sequence shown here is derived from an EMBL/GenBank/DDBJ whole genome shotgun (WGS) entry which is preliminary data.</text>
</comment>
<evidence type="ECO:0000256" key="1">
    <source>
        <dbReference type="SAM" id="Phobius"/>
    </source>
</evidence>
<dbReference type="InterPro" id="IPR007110">
    <property type="entry name" value="Ig-like_dom"/>
</dbReference>
<feature type="transmembrane region" description="Helical" evidence="1">
    <location>
        <begin position="237"/>
        <end position="255"/>
    </location>
</feature>
<evidence type="ECO:0000256" key="2">
    <source>
        <dbReference type="SAM" id="SignalP"/>
    </source>
</evidence>
<feature type="domain" description="Ig-like" evidence="3">
    <location>
        <begin position="130"/>
        <end position="216"/>
    </location>
</feature>
<dbReference type="SUPFAM" id="SSF48726">
    <property type="entry name" value="Immunoglobulin"/>
    <property type="match status" value="2"/>
</dbReference>
<dbReference type="InterPro" id="IPR003599">
    <property type="entry name" value="Ig_sub"/>
</dbReference>